<name>A0A940IEG3_9BACT</name>
<comment type="caution">
    <text evidence="2">The sequence shown here is derived from an EMBL/GenBank/DDBJ whole genome shotgun (WGS) entry which is preliminary data.</text>
</comment>
<accession>A0A940IEG3</accession>
<reference evidence="2" key="1">
    <citation type="submission" date="2020-10" db="EMBL/GenBank/DDBJ databases">
        <authorList>
            <person name="Gilroy R."/>
        </authorList>
    </citation>
    <scope>NUCLEOTIDE SEQUENCE</scope>
    <source>
        <strain evidence="2">3924</strain>
    </source>
</reference>
<dbReference type="PROSITE" id="PS51257">
    <property type="entry name" value="PROKAR_LIPOPROTEIN"/>
    <property type="match status" value="1"/>
</dbReference>
<feature type="signal peptide" evidence="1">
    <location>
        <begin position="1"/>
        <end position="21"/>
    </location>
</feature>
<dbReference type="AlphaFoldDB" id="A0A940IEG3"/>
<organism evidence="2 3">
    <name type="scientific">Candidatus Aphodosoma intestinipullorum</name>
    <dbReference type="NCBI Taxonomy" id="2840674"/>
    <lineage>
        <taxon>Bacteria</taxon>
        <taxon>Pseudomonadati</taxon>
        <taxon>Bacteroidota</taxon>
        <taxon>Bacteroidia</taxon>
        <taxon>Bacteroidales</taxon>
        <taxon>Candidatus Aphodosoma</taxon>
    </lineage>
</organism>
<evidence type="ECO:0000313" key="3">
    <source>
        <dbReference type="Proteomes" id="UP000712007"/>
    </source>
</evidence>
<dbReference type="EMBL" id="JADIMV010000033">
    <property type="protein sequence ID" value="MBO8439366.1"/>
    <property type="molecule type" value="Genomic_DNA"/>
</dbReference>
<sequence length="239" mass="26696">MKKNTLLVWIILLLGSIGCFAQENREKKIPVNINFRAGVGAVSSDIIGYDGYGAGANIAGYVELPLSKRYSGWNVNLGLKLNYKNLSNQREYSIGINDRQANIYWTQEANMLFLDVPVIFSYDFTVNERSTFRLGFGAFYSRYVTGCTKVLETGESYPANLTVGGVPISDPSASNPLESTRPYYVVDSFVPFINNAGLIFGVGFYVNDFYIGAEYEMLYNGETQLDFRTTFTATAGYRF</sequence>
<proteinExistence type="predicted"/>
<gene>
    <name evidence="2" type="ORF">IAC51_01810</name>
</gene>
<dbReference type="Proteomes" id="UP000712007">
    <property type="component" value="Unassembled WGS sequence"/>
</dbReference>
<reference evidence="2" key="2">
    <citation type="journal article" date="2021" name="PeerJ">
        <title>Extensive microbial diversity within the chicken gut microbiome revealed by metagenomics and culture.</title>
        <authorList>
            <person name="Gilroy R."/>
            <person name="Ravi A."/>
            <person name="Getino M."/>
            <person name="Pursley I."/>
            <person name="Horton D.L."/>
            <person name="Alikhan N.F."/>
            <person name="Baker D."/>
            <person name="Gharbi K."/>
            <person name="Hall N."/>
            <person name="Watson M."/>
            <person name="Adriaenssens E.M."/>
            <person name="Foster-Nyarko E."/>
            <person name="Jarju S."/>
            <person name="Secka A."/>
            <person name="Antonio M."/>
            <person name="Oren A."/>
            <person name="Chaudhuri R.R."/>
            <person name="La Ragione R."/>
            <person name="Hildebrand F."/>
            <person name="Pallen M.J."/>
        </authorList>
    </citation>
    <scope>NUCLEOTIDE SEQUENCE</scope>
    <source>
        <strain evidence="2">3924</strain>
    </source>
</reference>
<keyword evidence="1" id="KW-0732">Signal</keyword>
<evidence type="ECO:0000313" key="2">
    <source>
        <dbReference type="EMBL" id="MBO8439366.1"/>
    </source>
</evidence>
<protein>
    <submittedName>
        <fullName evidence="2">Outer membrane beta-barrel protein</fullName>
    </submittedName>
</protein>
<feature type="chain" id="PRO_5037474117" evidence="1">
    <location>
        <begin position="22"/>
        <end position="239"/>
    </location>
</feature>
<evidence type="ECO:0000256" key="1">
    <source>
        <dbReference type="SAM" id="SignalP"/>
    </source>
</evidence>